<evidence type="ECO:0000313" key="14">
    <source>
        <dbReference type="EMBL" id="RBP01902.1"/>
    </source>
</evidence>
<keyword evidence="6 11" id="KW-0566">Pantothenate biosynthesis</keyword>
<dbReference type="GO" id="GO:0005737">
    <property type="term" value="C:cytoplasm"/>
    <property type="evidence" value="ECO:0007669"/>
    <property type="project" value="TreeGrafter"/>
</dbReference>
<dbReference type="NCBIfam" id="TIGR00745">
    <property type="entry name" value="apbA_panE"/>
    <property type="match status" value="1"/>
</dbReference>
<dbReference type="InterPro" id="IPR008927">
    <property type="entry name" value="6-PGluconate_DH-like_C_sf"/>
</dbReference>
<sequence length="291" mass="32880">MKIGIIGGGAIGLLLTSMLEQSNHQITLYVRREKQKQQINREGITVMPRQTKHLVQAETIDNITQMELYIVCVKQYHLADIMDKLRSYNGATLYLQNGMSHVDSLLKGNDKQTILLGTCEHGARRESDHMVTHTGDGTLNIALLKGKKNTFLHVIDTLQQTSSPIVINENWNEVLINKLIINAVINPITALFQVKNGALLSNSYLYSLTKAVCKEVCTVLEEKEENHWPRILDIIDRTKANDSSMKVDISKYQRTEIDGILGYILDHATQEVSYVRFLYLSIKALEEKGSN</sequence>
<evidence type="ECO:0000256" key="4">
    <source>
        <dbReference type="ARBA" id="ARBA00013014"/>
    </source>
</evidence>
<evidence type="ECO:0000256" key="6">
    <source>
        <dbReference type="ARBA" id="ARBA00022655"/>
    </source>
</evidence>
<evidence type="ECO:0000256" key="8">
    <source>
        <dbReference type="ARBA" id="ARBA00023002"/>
    </source>
</evidence>
<dbReference type="Gene3D" id="1.10.1040.10">
    <property type="entry name" value="N-(1-d-carboxylethyl)-l-norvaline Dehydrogenase, domain 2"/>
    <property type="match status" value="1"/>
</dbReference>
<dbReference type="InterPro" id="IPR050838">
    <property type="entry name" value="Ketopantoate_reductase"/>
</dbReference>
<evidence type="ECO:0000256" key="3">
    <source>
        <dbReference type="ARBA" id="ARBA00007870"/>
    </source>
</evidence>
<dbReference type="OrthoDB" id="9800163at2"/>
<dbReference type="RefSeq" id="WP_113866759.1">
    <property type="nucleotide sequence ID" value="NZ_BAABQN010000001.1"/>
</dbReference>
<dbReference type="SUPFAM" id="SSF51735">
    <property type="entry name" value="NAD(P)-binding Rossmann-fold domains"/>
    <property type="match status" value="1"/>
</dbReference>
<keyword evidence="15" id="KW-1185">Reference proteome</keyword>
<name>A0A366EHL3_9BACI</name>
<comment type="similarity">
    <text evidence="3 11">Belongs to the ketopantoate reductase family.</text>
</comment>
<dbReference type="STRING" id="200904.GCA_900168775_01463"/>
<protein>
    <recommendedName>
        <fullName evidence="5 11">2-dehydropantoate 2-reductase</fullName>
        <ecNumber evidence="4 11">1.1.1.169</ecNumber>
    </recommendedName>
    <alternativeName>
        <fullName evidence="9 11">Ketopantoate reductase</fullName>
    </alternativeName>
</protein>
<evidence type="ECO:0000259" key="12">
    <source>
        <dbReference type="Pfam" id="PF02558"/>
    </source>
</evidence>
<comment type="function">
    <text evidence="1 11">Catalyzes the NADPH-dependent reduction of ketopantoate into pantoic acid.</text>
</comment>
<evidence type="ECO:0000256" key="10">
    <source>
        <dbReference type="ARBA" id="ARBA00048793"/>
    </source>
</evidence>
<evidence type="ECO:0000256" key="5">
    <source>
        <dbReference type="ARBA" id="ARBA00019465"/>
    </source>
</evidence>
<dbReference type="AlphaFoldDB" id="A0A366EHL3"/>
<dbReference type="PANTHER" id="PTHR43765:SF2">
    <property type="entry name" value="2-DEHYDROPANTOATE 2-REDUCTASE"/>
    <property type="match status" value="1"/>
</dbReference>
<dbReference type="InterPro" id="IPR013752">
    <property type="entry name" value="KPA_reductase"/>
</dbReference>
<comment type="pathway">
    <text evidence="2 11">Cofactor biosynthesis; (R)-pantothenate biosynthesis; (R)-pantoate from 3-methyl-2-oxobutanoate: step 2/2.</text>
</comment>
<dbReference type="UniPathway" id="UPA00028">
    <property type="reaction ID" value="UER00004"/>
</dbReference>
<dbReference type="Proteomes" id="UP000252254">
    <property type="component" value="Unassembled WGS sequence"/>
</dbReference>
<dbReference type="GO" id="GO:0050661">
    <property type="term" value="F:NADP binding"/>
    <property type="evidence" value="ECO:0007669"/>
    <property type="project" value="TreeGrafter"/>
</dbReference>
<dbReference type="InterPro" id="IPR013332">
    <property type="entry name" value="KPR_N"/>
</dbReference>
<dbReference type="InterPro" id="IPR003710">
    <property type="entry name" value="ApbA"/>
</dbReference>
<evidence type="ECO:0000256" key="2">
    <source>
        <dbReference type="ARBA" id="ARBA00004994"/>
    </source>
</evidence>
<dbReference type="SUPFAM" id="SSF48179">
    <property type="entry name" value="6-phosphogluconate dehydrogenase C-terminal domain-like"/>
    <property type="match status" value="1"/>
</dbReference>
<evidence type="ECO:0000256" key="9">
    <source>
        <dbReference type="ARBA" id="ARBA00032024"/>
    </source>
</evidence>
<dbReference type="PANTHER" id="PTHR43765">
    <property type="entry name" value="2-DEHYDROPANTOATE 2-REDUCTASE-RELATED"/>
    <property type="match status" value="1"/>
</dbReference>
<proteinExistence type="inferred from homology"/>
<dbReference type="GO" id="GO:0015940">
    <property type="term" value="P:pantothenate biosynthetic process"/>
    <property type="evidence" value="ECO:0007669"/>
    <property type="project" value="UniProtKB-UniPathway"/>
</dbReference>
<keyword evidence="7 11" id="KW-0521">NADP</keyword>
<evidence type="ECO:0000259" key="13">
    <source>
        <dbReference type="Pfam" id="PF08546"/>
    </source>
</evidence>
<comment type="catalytic activity">
    <reaction evidence="10 11">
        <text>(R)-pantoate + NADP(+) = 2-dehydropantoate + NADPH + H(+)</text>
        <dbReference type="Rhea" id="RHEA:16233"/>
        <dbReference type="ChEBI" id="CHEBI:11561"/>
        <dbReference type="ChEBI" id="CHEBI:15378"/>
        <dbReference type="ChEBI" id="CHEBI:15980"/>
        <dbReference type="ChEBI" id="CHEBI:57783"/>
        <dbReference type="ChEBI" id="CHEBI:58349"/>
        <dbReference type="EC" id="1.1.1.169"/>
    </reaction>
</comment>
<dbReference type="Pfam" id="PF02558">
    <property type="entry name" value="ApbA"/>
    <property type="match status" value="1"/>
</dbReference>
<dbReference type="Gene3D" id="3.40.50.720">
    <property type="entry name" value="NAD(P)-binding Rossmann-like Domain"/>
    <property type="match status" value="1"/>
</dbReference>
<evidence type="ECO:0000256" key="11">
    <source>
        <dbReference type="RuleBase" id="RU362068"/>
    </source>
</evidence>
<dbReference type="GO" id="GO:0008677">
    <property type="term" value="F:2-dehydropantoate 2-reductase activity"/>
    <property type="evidence" value="ECO:0007669"/>
    <property type="project" value="UniProtKB-EC"/>
</dbReference>
<dbReference type="Pfam" id="PF08546">
    <property type="entry name" value="ApbA_C"/>
    <property type="match status" value="1"/>
</dbReference>
<reference evidence="14 15" key="1">
    <citation type="submission" date="2018-06" db="EMBL/GenBank/DDBJ databases">
        <title>Genomic Encyclopedia of Type Strains, Phase IV (KMG-IV): sequencing the most valuable type-strain genomes for metagenomic binning, comparative biology and taxonomic classification.</title>
        <authorList>
            <person name="Goeker M."/>
        </authorList>
    </citation>
    <scope>NUCLEOTIDE SEQUENCE [LARGE SCALE GENOMIC DNA]</scope>
    <source>
        <strain evidence="14 15">DSM 15140</strain>
    </source>
</reference>
<dbReference type="EC" id="1.1.1.169" evidence="4 11"/>
<organism evidence="14 15">
    <name type="scientific">Paraliobacillus ryukyuensis</name>
    <dbReference type="NCBI Taxonomy" id="200904"/>
    <lineage>
        <taxon>Bacteria</taxon>
        <taxon>Bacillati</taxon>
        <taxon>Bacillota</taxon>
        <taxon>Bacilli</taxon>
        <taxon>Bacillales</taxon>
        <taxon>Bacillaceae</taxon>
        <taxon>Paraliobacillus</taxon>
    </lineage>
</organism>
<feature type="domain" description="Ketopantoate reductase N-terminal" evidence="12">
    <location>
        <begin position="3"/>
        <end position="144"/>
    </location>
</feature>
<evidence type="ECO:0000313" key="15">
    <source>
        <dbReference type="Proteomes" id="UP000252254"/>
    </source>
</evidence>
<evidence type="ECO:0000256" key="1">
    <source>
        <dbReference type="ARBA" id="ARBA00002919"/>
    </source>
</evidence>
<gene>
    <name evidence="14" type="ORF">DES48_101649</name>
</gene>
<evidence type="ECO:0000256" key="7">
    <source>
        <dbReference type="ARBA" id="ARBA00022857"/>
    </source>
</evidence>
<accession>A0A366EHL3</accession>
<dbReference type="InterPro" id="IPR036291">
    <property type="entry name" value="NAD(P)-bd_dom_sf"/>
</dbReference>
<feature type="domain" description="Ketopantoate reductase C-terminal" evidence="13">
    <location>
        <begin position="171"/>
        <end position="278"/>
    </location>
</feature>
<comment type="caution">
    <text evidence="14">The sequence shown here is derived from an EMBL/GenBank/DDBJ whole genome shotgun (WGS) entry which is preliminary data.</text>
</comment>
<dbReference type="EMBL" id="QNRI01000001">
    <property type="protein sequence ID" value="RBP01902.1"/>
    <property type="molecule type" value="Genomic_DNA"/>
</dbReference>
<keyword evidence="8 11" id="KW-0560">Oxidoreductase</keyword>
<dbReference type="InterPro" id="IPR013328">
    <property type="entry name" value="6PGD_dom2"/>
</dbReference>